<reference evidence="3" key="2">
    <citation type="journal article" date="2021" name="PeerJ">
        <title>Extensive microbial diversity within the chicken gut microbiome revealed by metagenomics and culture.</title>
        <authorList>
            <person name="Gilroy R."/>
            <person name="Ravi A."/>
            <person name="Getino M."/>
            <person name="Pursley I."/>
            <person name="Horton D.L."/>
            <person name="Alikhan N.F."/>
            <person name="Baker D."/>
            <person name="Gharbi K."/>
            <person name="Hall N."/>
            <person name="Watson M."/>
            <person name="Adriaenssens E.M."/>
            <person name="Foster-Nyarko E."/>
            <person name="Jarju S."/>
            <person name="Secka A."/>
            <person name="Antonio M."/>
            <person name="Oren A."/>
            <person name="Chaudhuri R.R."/>
            <person name="La Ragione R."/>
            <person name="Hildebrand F."/>
            <person name="Pallen M.J."/>
        </authorList>
    </citation>
    <scope>NUCLEOTIDE SEQUENCE</scope>
    <source>
        <strain evidence="3">2478</strain>
    </source>
</reference>
<dbReference type="EMBL" id="JADILZ010000079">
    <property type="protein sequence ID" value="MBO8478909.1"/>
    <property type="molecule type" value="Genomic_DNA"/>
</dbReference>
<dbReference type="PROSITE" id="PS51257">
    <property type="entry name" value="PROKAR_LIPOPROTEIN"/>
    <property type="match status" value="1"/>
</dbReference>
<feature type="signal peptide" evidence="1">
    <location>
        <begin position="1"/>
        <end position="18"/>
    </location>
</feature>
<sequence>MKRNIFTALLLSSLILSACGSETVIALSGKKMEKTYEVSSSYSGLEVSGAVHVMYSSSADEVTVMADSLVIPYVYVEESGNTLKVYMSWKQNVWFRSGNTGKVSVIVPASPSLGRLKVSGASCFNSDVAIEADRLTVDISGASDFNADLKAASELTLEASGASGVRASVSAGILNAYVKGASDMSLSGNADSFNVTVSGASSVSSGKAYLETDNLTCEISGASDCHVKCNVAASGKVSGASSLVVYGDGKVNVSSSGASSVKSR</sequence>
<evidence type="ECO:0000256" key="1">
    <source>
        <dbReference type="SAM" id="SignalP"/>
    </source>
</evidence>
<name>A0A9D9NM82_9BACT</name>
<evidence type="ECO:0000313" key="3">
    <source>
        <dbReference type="EMBL" id="MBO8478909.1"/>
    </source>
</evidence>
<feature type="chain" id="PRO_5038477077" evidence="1">
    <location>
        <begin position="19"/>
        <end position="264"/>
    </location>
</feature>
<reference evidence="3" key="1">
    <citation type="submission" date="2020-10" db="EMBL/GenBank/DDBJ databases">
        <authorList>
            <person name="Gilroy R."/>
        </authorList>
    </citation>
    <scope>NUCLEOTIDE SEQUENCE</scope>
    <source>
        <strain evidence="3">2478</strain>
    </source>
</reference>
<accession>A0A9D9NM82</accession>
<dbReference type="Pfam" id="PF10988">
    <property type="entry name" value="DUF2807"/>
    <property type="match status" value="1"/>
</dbReference>
<protein>
    <submittedName>
        <fullName evidence="3">DUF2807 domain-containing protein</fullName>
    </submittedName>
</protein>
<evidence type="ECO:0000313" key="4">
    <source>
        <dbReference type="Proteomes" id="UP000823771"/>
    </source>
</evidence>
<keyword evidence="1" id="KW-0732">Signal</keyword>
<dbReference type="Proteomes" id="UP000823771">
    <property type="component" value="Unassembled WGS sequence"/>
</dbReference>
<dbReference type="InterPro" id="IPR021255">
    <property type="entry name" value="DUF2807"/>
</dbReference>
<organism evidence="3 4">
    <name type="scientific">Candidatus Cryptobacteroides excrementipullorum</name>
    <dbReference type="NCBI Taxonomy" id="2840761"/>
    <lineage>
        <taxon>Bacteria</taxon>
        <taxon>Pseudomonadati</taxon>
        <taxon>Bacteroidota</taxon>
        <taxon>Bacteroidia</taxon>
        <taxon>Bacteroidales</taxon>
        <taxon>Candidatus Cryptobacteroides</taxon>
    </lineage>
</organism>
<evidence type="ECO:0000259" key="2">
    <source>
        <dbReference type="Pfam" id="PF10988"/>
    </source>
</evidence>
<proteinExistence type="predicted"/>
<dbReference type="Gene3D" id="2.160.20.120">
    <property type="match status" value="1"/>
</dbReference>
<gene>
    <name evidence="3" type="ORF">IAB80_08500</name>
</gene>
<dbReference type="AlphaFoldDB" id="A0A9D9NM82"/>
<comment type="caution">
    <text evidence="3">The sequence shown here is derived from an EMBL/GenBank/DDBJ whole genome shotgun (WGS) entry which is preliminary data.</text>
</comment>
<feature type="domain" description="Putative auto-transporter adhesin head GIN" evidence="2">
    <location>
        <begin position="42"/>
        <end position="248"/>
    </location>
</feature>